<dbReference type="InterPro" id="IPR001881">
    <property type="entry name" value="EGF-like_Ca-bd_dom"/>
</dbReference>
<name>A0A6E8V209_ANOCL</name>
<dbReference type="GO" id="GO:0006898">
    <property type="term" value="P:receptor-mediated endocytosis"/>
    <property type="evidence" value="ECO:0007669"/>
    <property type="project" value="TreeGrafter"/>
</dbReference>
<protein>
    <recommendedName>
        <fullName evidence="17">EGF-like domain-containing protein</fullName>
    </recommendedName>
</protein>
<dbReference type="SMART" id="SM00179">
    <property type="entry name" value="EGF_CA"/>
    <property type="match status" value="2"/>
</dbReference>
<evidence type="ECO:0000256" key="14">
    <source>
        <dbReference type="PROSITE-ProRule" id="PRU00124"/>
    </source>
</evidence>
<keyword evidence="6 16" id="KW-0812">Transmembrane</keyword>
<keyword evidence="11 14" id="KW-1015">Disulfide bond</keyword>
<dbReference type="InterPro" id="IPR023415">
    <property type="entry name" value="LDLR_class-A_CS"/>
</dbReference>
<feature type="repeat" description="LDL-receptor class B" evidence="15">
    <location>
        <begin position="550"/>
        <end position="592"/>
    </location>
</feature>
<feature type="repeat" description="LDL-receptor class B" evidence="15">
    <location>
        <begin position="506"/>
        <end position="549"/>
    </location>
</feature>
<evidence type="ECO:0000256" key="12">
    <source>
        <dbReference type="ARBA" id="ARBA00023170"/>
    </source>
</evidence>
<keyword evidence="5" id="KW-0254">Endocytosis</keyword>
<dbReference type="SMART" id="SM00192">
    <property type="entry name" value="LDLa"/>
    <property type="match status" value="13"/>
</dbReference>
<feature type="domain" description="EGF-like" evidence="17">
    <location>
        <begin position="1428"/>
        <end position="1443"/>
    </location>
</feature>
<dbReference type="PANTHER" id="PTHR22722">
    <property type="entry name" value="LOW-DENSITY LIPOPROTEIN RECEPTOR-RELATED PROTEIN 2-RELATED"/>
    <property type="match status" value="1"/>
</dbReference>
<dbReference type="GO" id="GO:0005509">
    <property type="term" value="F:calcium ion binding"/>
    <property type="evidence" value="ECO:0007669"/>
    <property type="project" value="InterPro"/>
</dbReference>
<feature type="disulfide bond" evidence="14">
    <location>
        <begin position="1298"/>
        <end position="1313"/>
    </location>
</feature>
<dbReference type="SMART" id="SM00135">
    <property type="entry name" value="LY"/>
    <property type="match status" value="10"/>
</dbReference>
<dbReference type="InterPro" id="IPR000742">
    <property type="entry name" value="EGF"/>
</dbReference>
<dbReference type="InterPro" id="IPR051221">
    <property type="entry name" value="LDLR-related"/>
</dbReference>
<dbReference type="PROSITE" id="PS01209">
    <property type="entry name" value="LDLRA_1"/>
    <property type="match status" value="7"/>
</dbReference>
<feature type="disulfide bond" evidence="14">
    <location>
        <begin position="180"/>
        <end position="198"/>
    </location>
</feature>
<dbReference type="GO" id="GO:0042562">
    <property type="term" value="F:hormone binding"/>
    <property type="evidence" value="ECO:0007669"/>
    <property type="project" value="TreeGrafter"/>
</dbReference>
<feature type="disulfide bond" evidence="14">
    <location>
        <begin position="1190"/>
        <end position="1202"/>
    </location>
</feature>
<evidence type="ECO:0000313" key="19">
    <source>
        <dbReference type="Proteomes" id="UP001105220"/>
    </source>
</evidence>
<dbReference type="GO" id="GO:0043235">
    <property type="term" value="C:receptor complex"/>
    <property type="evidence" value="ECO:0007669"/>
    <property type="project" value="TreeGrafter"/>
</dbReference>
<feature type="disulfide bond" evidence="14">
    <location>
        <begin position="1336"/>
        <end position="1354"/>
    </location>
</feature>
<dbReference type="FunFam" id="2.120.10.30:FF:000241">
    <property type="entry name" value="Low-density lipoprotein receptor-related protein 6"/>
    <property type="match status" value="1"/>
</dbReference>
<dbReference type="SMART" id="SM00181">
    <property type="entry name" value="EGF"/>
    <property type="match status" value="7"/>
</dbReference>
<comment type="subcellular location">
    <subcellularLocation>
        <location evidence="1">Cell membrane</location>
        <topology evidence="1">Single-pass type I membrane protein</topology>
    </subcellularLocation>
</comment>
<dbReference type="InterPro" id="IPR000033">
    <property type="entry name" value="LDLR_classB_rpt"/>
</dbReference>
<feature type="disulfide bond" evidence="14">
    <location>
        <begin position="1197"/>
        <end position="1215"/>
    </location>
</feature>
<feature type="transmembrane region" description="Helical" evidence="16">
    <location>
        <begin position="1793"/>
        <end position="1818"/>
    </location>
</feature>
<keyword evidence="10 16" id="KW-0472">Membrane</keyword>
<evidence type="ECO:0000256" key="15">
    <source>
        <dbReference type="PROSITE-ProRule" id="PRU00461"/>
    </source>
</evidence>
<dbReference type="PRINTS" id="PR00261">
    <property type="entry name" value="LDLRECEPTOR"/>
</dbReference>
<feature type="repeat" description="LDL-receptor class B" evidence="15">
    <location>
        <begin position="418"/>
        <end position="462"/>
    </location>
</feature>
<dbReference type="Gene3D" id="4.10.400.10">
    <property type="entry name" value="Low-density Lipoprotein Receptor"/>
    <property type="match status" value="13"/>
</dbReference>
<dbReference type="InterPro" id="IPR049883">
    <property type="entry name" value="NOTCH1_EGF-like"/>
</dbReference>
<dbReference type="Proteomes" id="UP001105220">
    <property type="component" value="Unplaced"/>
</dbReference>
<evidence type="ECO:0000256" key="10">
    <source>
        <dbReference type="ARBA" id="ARBA00023136"/>
    </source>
</evidence>
<keyword evidence="7" id="KW-0732">Signal</keyword>
<dbReference type="GO" id="GO:0016324">
    <property type="term" value="C:apical plasma membrane"/>
    <property type="evidence" value="ECO:0007669"/>
    <property type="project" value="TreeGrafter"/>
</dbReference>
<reference key="1">
    <citation type="journal article" date="2019" name="Genes (Basel)">
        <title>A High-Quality De novo Genome Assembly from a Single Mosquito Using PacBio Sequencing.</title>
        <authorList>
            <person name="Kingan S.B."/>
            <person name="Heaton H."/>
            <person name="Cudini J."/>
            <person name="Lambert C.C."/>
            <person name="Baybayan P."/>
            <person name="Galvin B.D."/>
            <person name="Durbin R."/>
            <person name="Korlach J."/>
            <person name="Lawniczak M.K.N."/>
        </authorList>
    </citation>
    <scope>NUCLEOTIDE SEQUENCE [LARGE SCALE GENOMIC DNA]</scope>
    <source>
        <strain>Mali-NIH</strain>
    </source>
</reference>
<evidence type="ECO:0000256" key="7">
    <source>
        <dbReference type="ARBA" id="ARBA00022729"/>
    </source>
</evidence>
<dbReference type="Pfam" id="PF00058">
    <property type="entry name" value="Ldl_recept_b"/>
    <property type="match status" value="3"/>
</dbReference>
<feature type="disulfide bond" evidence="14">
    <location>
        <begin position="1017"/>
        <end position="1032"/>
    </location>
</feature>
<feature type="disulfide bond" evidence="14">
    <location>
        <begin position="86"/>
        <end position="98"/>
    </location>
</feature>
<dbReference type="SUPFAM" id="SSF57196">
    <property type="entry name" value="EGF/Laminin"/>
    <property type="match status" value="4"/>
</dbReference>
<evidence type="ECO:0000256" key="8">
    <source>
        <dbReference type="ARBA" id="ARBA00022737"/>
    </source>
</evidence>
<feature type="disulfide bond" evidence="14">
    <location>
        <begin position="1209"/>
        <end position="1224"/>
    </location>
</feature>
<dbReference type="InterPro" id="IPR018097">
    <property type="entry name" value="EGF_Ca-bd_CS"/>
</dbReference>
<evidence type="ECO:0000256" key="13">
    <source>
        <dbReference type="ARBA" id="ARBA00023180"/>
    </source>
</evidence>
<feature type="disulfide bond" evidence="14">
    <location>
        <begin position="105"/>
        <end position="120"/>
    </location>
</feature>
<evidence type="ECO:0000256" key="11">
    <source>
        <dbReference type="ARBA" id="ARBA00023157"/>
    </source>
</evidence>
<dbReference type="VEuPathDB" id="VectorBase:ACMO_009312"/>
<feature type="repeat" description="LDL-receptor class B" evidence="15">
    <location>
        <begin position="463"/>
        <end position="505"/>
    </location>
</feature>
<dbReference type="PANTHER" id="PTHR22722:SF14">
    <property type="entry name" value="MEGALIN, ISOFORM A"/>
    <property type="match status" value="1"/>
</dbReference>
<dbReference type="SUPFAM" id="SSF63825">
    <property type="entry name" value="YWTD domain"/>
    <property type="match status" value="3"/>
</dbReference>
<organism evidence="18 19">
    <name type="scientific">Anopheles coluzzii</name>
    <name type="common">African malaria mosquito</name>
    <dbReference type="NCBI Taxonomy" id="1518534"/>
    <lineage>
        <taxon>Eukaryota</taxon>
        <taxon>Metazoa</taxon>
        <taxon>Ecdysozoa</taxon>
        <taxon>Arthropoda</taxon>
        <taxon>Hexapoda</taxon>
        <taxon>Insecta</taxon>
        <taxon>Pterygota</taxon>
        <taxon>Neoptera</taxon>
        <taxon>Endopterygota</taxon>
        <taxon>Diptera</taxon>
        <taxon>Nematocera</taxon>
        <taxon>Culicoidea</taxon>
        <taxon>Culicidae</taxon>
        <taxon>Anophelinae</taxon>
        <taxon>Anopheles</taxon>
    </lineage>
</organism>
<feature type="disulfide bond" evidence="14">
    <location>
        <begin position="1261"/>
        <end position="1276"/>
    </location>
</feature>
<reference evidence="18" key="2">
    <citation type="submission" date="2020-05" db="UniProtKB">
        <authorList>
            <consortium name="EnsemblMetazoa"/>
        </authorList>
    </citation>
    <scope>IDENTIFICATION</scope>
    <source>
        <strain evidence="18">Ngousso</strain>
    </source>
</reference>
<evidence type="ECO:0000256" key="3">
    <source>
        <dbReference type="ARBA" id="ARBA00022475"/>
    </source>
</evidence>
<dbReference type="EnsemblMetazoa" id="ACON000427-RA">
    <property type="protein sequence ID" value="ACON000427-PA"/>
    <property type="gene ID" value="ACON000427"/>
</dbReference>
<dbReference type="Gene3D" id="2.10.25.10">
    <property type="entry name" value="Laminin"/>
    <property type="match status" value="3"/>
</dbReference>
<dbReference type="VEuPathDB" id="VectorBase:ACON2_038416"/>
<feature type="disulfide bond" evidence="14">
    <location>
        <begin position="1137"/>
        <end position="1149"/>
    </location>
</feature>
<dbReference type="SUPFAM" id="SSF57424">
    <property type="entry name" value="LDL receptor-like module"/>
    <property type="match status" value="13"/>
</dbReference>
<evidence type="ECO:0000256" key="2">
    <source>
        <dbReference type="ARBA" id="ARBA00009939"/>
    </source>
</evidence>
<feature type="disulfide bond" evidence="14">
    <location>
        <begin position="1096"/>
        <end position="1114"/>
    </location>
</feature>
<keyword evidence="3" id="KW-1003">Cell membrane</keyword>
<feature type="disulfide bond" evidence="14">
    <location>
        <begin position="1065"/>
        <end position="1080"/>
    </location>
</feature>
<dbReference type="FunFam" id="4.10.400.10:FF:000034">
    <property type="entry name" value="Low-density lipoprotein receptor-related protein 2"/>
    <property type="match status" value="2"/>
</dbReference>
<dbReference type="PROSITE" id="PS00010">
    <property type="entry name" value="ASX_HYDROXYL"/>
    <property type="match status" value="2"/>
</dbReference>
<dbReference type="PROSITE" id="PS01187">
    <property type="entry name" value="EGF_CA"/>
    <property type="match status" value="2"/>
</dbReference>
<sequence length="1907" mass="207555">MRFVLSQQTKRFFFWDLDGVEVKCACVLRCSICGSNTRQEGEKRNPFATTNMRLVVLVATVVLLAANVSAGKVESEKKSTAASKSCGAHEFQCENGACIPAAGHCNDIQDCADGSDESGCDYFLCRAPFWYRCRHESTCISGSSRCDGQRDCLGGDDEENCDNYEVPHRAPLCSKAEFTCTDRACIPADLVCDGVQHCLDGSDETIGCIDIAGKCKGFLCRNKHCLQSHHWVCDGLDDCGDGSDEEHCLSECTLEHGKYECANNHTCVDVTQVCNGADDCGDGSDEGPGCKVPADGCKALHCAPQTCKVLPDGKPVCLCGVGFRFEPSAGRCVDVNECARYGLCSQGCINTPGSFRCTCIDQFHLMRDGRTCELSSGTEALMLYTTQKAVGAMYLTSLHQYYVAKELSQVIGVAYDGSHVYWTDISHKTESIERSLEDGSDRVQLLTAGLISPEDIALDWLTGNIYFSDSGQMHIAVCSSDGYHCRAIVQDELHKPRGIALLPQNGTLFYSDWGNNAMIGRARMDGTEQQVVVSDGIHWPNGLTLDWPNQRLYWIDAKLKRIESMHFDGTDRVVVLDDVLKHPFSIAVFNDRLYWSDWDTKSIQSCDKFTGKMRQTLVHDRMIFDVHVYHSSIQPKVSHACANHTCTHLCLLTSNATYACACPQGMELSRDKHSCASVAKRQDILLGIGHYLVTLKHHPFGRHATGRGEPLPVATISRLAFNSLTGELFVADNSRRAIYTVELGSLRTQRLVRSGIGRITALAFDYLSNTLYWSDAERSTIEIYSLQTRHRSIIQHYLGDDAPVALALIPETGKMFVALRSPSGHTHIDRQDMTGRGPHTHVIEERLGSNGTISFAVDQDLRSVFWSDSGTNRIEITSFEGDTRHLFREYLREPVSLAIIGSELFWTCRGSQRLYWSDKHNVGATKRISVQLPPDLAVPDEMPIAASQPTTRRPDHPCTRSNGGCSHICVAGGLYTSACVCPTGMVFNTTLARVCIDAAACAFRCASGECLARGLRCNGRVDCMDQSDEQGCESKTPAGAGTTGCRWNEFRCADGSRCIAATSRCDSRPDCADRSDEANCEGYNRRTNCTRYQFSCADGFCVDATARCDQVPDCPDGSDEQECAGVGGKGGVAATTCAAGMFRCNSGQCVPGSWECDGSPDCHDASDEHESCQPAEKKQEEGKGKEQERCGEGRFRCGVGFCISSALVCDGNDDCGDGTDEEHCVGRIGATAAQCSEQAIANGTAYRCARSGACLPAAARCNGTAECPHGEDETGCSNCGLREFQCADGQCIRQEWRCDHDQDCDDGSDERNCTAGADGSTAHTHAIDCGRDTFECGPGECIPVAKLCDGRRDCTNGHDEEGACASACTGGLGPCAQICQKSPAGSICACLEGYELAGDRKTCTDVNECARGQPCAQQCANVHGSYRCACHDGFMLRPDKASCKSVGPAPHLLYTALDQVRQLTLQQPPRIDTVLRANGSRITALDLDVRQRRLYYAAENGAALYEHDLRTNETRVLANVGRPDRLAVDWVAGNVYFADATEPSLKVCHFGRGACARVASFSQRNYVKAVAVDPVNRYLFYALLFSWIFQVPHTIVYRARLDGSLQEIVTKQAGIVSALAVDPQAQLLYYTELAGNTLRRVDYLGQGQRVLAEDQPGLLHQPVQLSVYENQALVVNRAPPGSIGQCQLYGQYRCEPYRVNVPPTGLLLVVQESRQPMVPNVCDRANCTHLCVAVGPVARCICENGLEIAEGDRCAEPKDGARAMKPYRGTVLVGAAAPAQPTTDGADDEGAGWLAGLLHVLLYVTLVGATVGAGWYVYRQRFQHKFDVGIHFNNTELSTSEYAQVELCKVEGRNVLTLVQHPAEADALSAISGATDGNGPDIQNFAVGSTDTPYYNCDDDLHERLIV</sequence>
<feature type="disulfide bond" evidence="14">
    <location>
        <begin position="146"/>
        <end position="161"/>
    </location>
</feature>
<dbReference type="FunFam" id="2.10.25.10:FF:000009">
    <property type="entry name" value="Low-density lipoprotein receptor isoform 1"/>
    <property type="match status" value="2"/>
</dbReference>
<evidence type="ECO:0000256" key="5">
    <source>
        <dbReference type="ARBA" id="ARBA00022583"/>
    </source>
</evidence>
<evidence type="ECO:0000256" key="16">
    <source>
        <dbReference type="SAM" id="Phobius"/>
    </source>
</evidence>
<comment type="caution">
    <text evidence="14">Lacks conserved residue(s) required for the propagation of feature annotation.</text>
</comment>
<dbReference type="PROSITE" id="PS01186">
    <property type="entry name" value="EGF_2"/>
    <property type="match status" value="1"/>
</dbReference>
<evidence type="ECO:0000256" key="1">
    <source>
        <dbReference type="ARBA" id="ARBA00004251"/>
    </source>
</evidence>
<dbReference type="Pfam" id="PF00057">
    <property type="entry name" value="Ldl_recept_a"/>
    <property type="match status" value="12"/>
</dbReference>
<keyword evidence="9 16" id="KW-1133">Transmembrane helix</keyword>
<keyword evidence="4" id="KW-0245">EGF-like domain</keyword>
<evidence type="ECO:0000259" key="17">
    <source>
        <dbReference type="PROSITE" id="PS01186"/>
    </source>
</evidence>
<feature type="disulfide bond" evidence="14">
    <location>
        <begin position="1108"/>
        <end position="1123"/>
    </location>
</feature>
<evidence type="ECO:0000256" key="4">
    <source>
        <dbReference type="ARBA" id="ARBA00022536"/>
    </source>
</evidence>
<feature type="disulfide bond" evidence="14">
    <location>
        <begin position="1144"/>
        <end position="1162"/>
    </location>
</feature>
<dbReference type="CDD" id="cd00112">
    <property type="entry name" value="LDLa"/>
    <property type="match status" value="12"/>
</dbReference>
<evidence type="ECO:0000313" key="18">
    <source>
        <dbReference type="EnsemblMetazoa" id="ACON000427-PA"/>
    </source>
</evidence>
<feature type="disulfide bond" evidence="14">
    <location>
        <begin position="1279"/>
        <end position="1291"/>
    </location>
</feature>
<feature type="disulfide bond" evidence="14">
    <location>
        <begin position="1329"/>
        <end position="1341"/>
    </location>
</feature>
<dbReference type="Pfam" id="PF07645">
    <property type="entry name" value="EGF_CA"/>
    <property type="match status" value="2"/>
</dbReference>
<keyword evidence="12" id="KW-0675">Receptor</keyword>
<feature type="disulfide bond" evidence="14">
    <location>
        <begin position="173"/>
        <end position="185"/>
    </location>
</feature>
<feature type="disulfide bond" evidence="14">
    <location>
        <begin position="1286"/>
        <end position="1304"/>
    </location>
</feature>
<feature type="disulfide bond" evidence="14">
    <location>
        <begin position="1005"/>
        <end position="1023"/>
    </location>
</feature>
<dbReference type="InterPro" id="IPR036055">
    <property type="entry name" value="LDL_receptor-like_sf"/>
</dbReference>
<feature type="disulfide bond" evidence="14">
    <location>
        <begin position="93"/>
        <end position="111"/>
    </location>
</feature>
<keyword evidence="19" id="KW-1185">Reference proteome</keyword>
<dbReference type="InterPro" id="IPR000152">
    <property type="entry name" value="EGF-type_Asp/Asn_hydroxyl_site"/>
</dbReference>
<dbReference type="FunFam" id="4.10.400.10:FF:000002">
    <property type="entry name" value="Low-density lipoprotein receptor-related protein 1"/>
    <property type="match status" value="1"/>
</dbReference>
<dbReference type="PROSITE" id="PS51120">
    <property type="entry name" value="LDLRB"/>
    <property type="match status" value="4"/>
</dbReference>
<comment type="similarity">
    <text evidence="2">Belongs to the LDLR family.</text>
</comment>
<dbReference type="CDD" id="cd00054">
    <property type="entry name" value="EGF_CA"/>
    <property type="match status" value="2"/>
</dbReference>
<feature type="disulfide bond" evidence="14">
    <location>
        <begin position="1089"/>
        <end position="1101"/>
    </location>
</feature>
<evidence type="ECO:0000256" key="9">
    <source>
        <dbReference type="ARBA" id="ARBA00022989"/>
    </source>
</evidence>
<evidence type="ECO:0000256" key="6">
    <source>
        <dbReference type="ARBA" id="ARBA00022692"/>
    </source>
</evidence>
<accession>A0A6E8V209</accession>
<dbReference type="VEuPathDB" id="VectorBase:ACON000427"/>
<dbReference type="InterPro" id="IPR002172">
    <property type="entry name" value="LDrepeatLR_classA_rpt"/>
</dbReference>
<keyword evidence="8" id="KW-0677">Repeat</keyword>
<proteinExistence type="inferred from homology"/>
<dbReference type="Gene3D" id="2.120.10.30">
    <property type="entry name" value="TolB, C-terminal domain"/>
    <property type="match status" value="3"/>
</dbReference>
<dbReference type="InterPro" id="IPR011042">
    <property type="entry name" value="6-blade_b-propeller_TolB-like"/>
</dbReference>
<dbReference type="PROSITE" id="PS50068">
    <property type="entry name" value="LDLRA_2"/>
    <property type="match status" value="13"/>
</dbReference>
<feature type="disulfide bond" evidence="14">
    <location>
        <begin position="233"/>
        <end position="248"/>
    </location>
</feature>
<keyword evidence="13" id="KW-0325">Glycoprotein</keyword>